<protein>
    <submittedName>
        <fullName evidence="1">Uncharacterized protein</fullName>
    </submittedName>
</protein>
<dbReference type="AlphaFoldDB" id="A0AA39XGN6"/>
<evidence type="ECO:0000313" key="2">
    <source>
        <dbReference type="Proteomes" id="UP001175000"/>
    </source>
</evidence>
<dbReference type="EMBL" id="JAULSU010000001">
    <property type="protein sequence ID" value="KAK0633658.1"/>
    <property type="molecule type" value="Genomic_DNA"/>
</dbReference>
<gene>
    <name evidence="1" type="ORF">B0T14DRAFT_507547</name>
</gene>
<organism evidence="1 2">
    <name type="scientific">Immersiella caudata</name>
    <dbReference type="NCBI Taxonomy" id="314043"/>
    <lineage>
        <taxon>Eukaryota</taxon>
        <taxon>Fungi</taxon>
        <taxon>Dikarya</taxon>
        <taxon>Ascomycota</taxon>
        <taxon>Pezizomycotina</taxon>
        <taxon>Sordariomycetes</taxon>
        <taxon>Sordariomycetidae</taxon>
        <taxon>Sordariales</taxon>
        <taxon>Lasiosphaeriaceae</taxon>
        <taxon>Immersiella</taxon>
    </lineage>
</organism>
<reference evidence="1" key="1">
    <citation type="submission" date="2023-06" db="EMBL/GenBank/DDBJ databases">
        <title>Genome-scale phylogeny and comparative genomics of the fungal order Sordariales.</title>
        <authorList>
            <consortium name="Lawrence Berkeley National Laboratory"/>
            <person name="Hensen N."/>
            <person name="Bonometti L."/>
            <person name="Westerberg I."/>
            <person name="Brannstrom I.O."/>
            <person name="Guillou S."/>
            <person name="Cros-Aarteil S."/>
            <person name="Calhoun S."/>
            <person name="Haridas S."/>
            <person name="Kuo A."/>
            <person name="Mondo S."/>
            <person name="Pangilinan J."/>
            <person name="Riley R."/>
            <person name="Labutti K."/>
            <person name="Andreopoulos B."/>
            <person name="Lipzen A."/>
            <person name="Chen C."/>
            <person name="Yanf M."/>
            <person name="Daum C."/>
            <person name="Ng V."/>
            <person name="Clum A."/>
            <person name="Steindorff A."/>
            <person name="Ohm R."/>
            <person name="Martin F."/>
            <person name="Silar P."/>
            <person name="Natvig D."/>
            <person name="Lalanne C."/>
            <person name="Gautier V."/>
            <person name="Ament-Velasquez S.L."/>
            <person name="Kruys A."/>
            <person name="Hutchinson M.I."/>
            <person name="Powell A.J."/>
            <person name="Barry K."/>
            <person name="Miller A.N."/>
            <person name="Grigoriev I.V."/>
            <person name="Debuchy R."/>
            <person name="Gladieux P."/>
            <person name="Thoren M.H."/>
            <person name="Johannesson H."/>
        </authorList>
    </citation>
    <scope>NUCLEOTIDE SEQUENCE</scope>
    <source>
        <strain evidence="1">CBS 606.72</strain>
    </source>
</reference>
<keyword evidence="2" id="KW-1185">Reference proteome</keyword>
<accession>A0AA39XGN6</accession>
<evidence type="ECO:0000313" key="1">
    <source>
        <dbReference type="EMBL" id="KAK0633658.1"/>
    </source>
</evidence>
<comment type="caution">
    <text evidence="1">The sequence shown here is derived from an EMBL/GenBank/DDBJ whole genome shotgun (WGS) entry which is preliminary data.</text>
</comment>
<name>A0AA39XGN6_9PEZI</name>
<proteinExistence type="predicted"/>
<sequence>MHKIYGDLQVPGRLDKLFLGGGRTCFAVPGFDIRASWDGRDSANGAPIVSDVYPSQRC</sequence>
<dbReference type="Proteomes" id="UP001175000">
    <property type="component" value="Unassembled WGS sequence"/>
</dbReference>